<gene>
    <name evidence="1" type="ORF">GCM10010170_112820</name>
</gene>
<dbReference type="EMBL" id="BAAARV010000145">
    <property type="protein sequence ID" value="GAA2396686.1"/>
    <property type="molecule type" value="Genomic_DNA"/>
</dbReference>
<organism evidence="1 2">
    <name type="scientific">Dactylosporangium salmoneum</name>
    <dbReference type="NCBI Taxonomy" id="53361"/>
    <lineage>
        <taxon>Bacteria</taxon>
        <taxon>Bacillati</taxon>
        <taxon>Actinomycetota</taxon>
        <taxon>Actinomycetes</taxon>
        <taxon>Micromonosporales</taxon>
        <taxon>Micromonosporaceae</taxon>
        <taxon>Dactylosporangium</taxon>
    </lineage>
</organism>
<dbReference type="Proteomes" id="UP001501444">
    <property type="component" value="Unassembled WGS sequence"/>
</dbReference>
<accession>A0ABP5VCA6</accession>
<proteinExistence type="predicted"/>
<sequence length="59" mass="5913">MVVVLERSTIGGGSGCRAASAALRVPTTSAAPATHFHAFVFIGGDAMAWEGEAAGTHRG</sequence>
<evidence type="ECO:0000313" key="1">
    <source>
        <dbReference type="EMBL" id="GAA2396686.1"/>
    </source>
</evidence>
<comment type="caution">
    <text evidence="1">The sequence shown here is derived from an EMBL/GenBank/DDBJ whole genome shotgun (WGS) entry which is preliminary data.</text>
</comment>
<protein>
    <submittedName>
        <fullName evidence="1">Uncharacterized protein</fullName>
    </submittedName>
</protein>
<keyword evidence="2" id="KW-1185">Reference proteome</keyword>
<evidence type="ECO:0000313" key="2">
    <source>
        <dbReference type="Proteomes" id="UP001501444"/>
    </source>
</evidence>
<reference evidence="2" key="1">
    <citation type="journal article" date="2019" name="Int. J. Syst. Evol. Microbiol.">
        <title>The Global Catalogue of Microorganisms (GCM) 10K type strain sequencing project: providing services to taxonomists for standard genome sequencing and annotation.</title>
        <authorList>
            <consortium name="The Broad Institute Genomics Platform"/>
            <consortium name="The Broad Institute Genome Sequencing Center for Infectious Disease"/>
            <person name="Wu L."/>
            <person name="Ma J."/>
        </authorList>
    </citation>
    <scope>NUCLEOTIDE SEQUENCE [LARGE SCALE GENOMIC DNA]</scope>
    <source>
        <strain evidence="2">JCM 3272</strain>
    </source>
</reference>
<name>A0ABP5VCA6_9ACTN</name>